<dbReference type="GeneID" id="110251214"/>
<comment type="cofactor">
    <cofactor evidence="1">
        <name>a divalent metal cation</name>
        <dbReference type="ChEBI" id="CHEBI:60240"/>
    </cofactor>
</comment>
<dbReference type="EnsemblMetazoa" id="XM_021057901.1">
    <property type="protein sequence ID" value="XP_020913560.1"/>
    <property type="gene ID" value="LOC110251214"/>
</dbReference>
<evidence type="ECO:0000313" key="7">
    <source>
        <dbReference type="EnsemblMetazoa" id="XP_020913560.1"/>
    </source>
</evidence>
<keyword evidence="3" id="KW-0175">Coiled coil</keyword>
<evidence type="ECO:0000259" key="6">
    <source>
        <dbReference type="Pfam" id="PF13613"/>
    </source>
</evidence>
<dbReference type="PANTHER" id="PTHR23080">
    <property type="entry name" value="THAP DOMAIN PROTEIN"/>
    <property type="match status" value="1"/>
</dbReference>
<feature type="region of interest" description="Disordered" evidence="4">
    <location>
        <begin position="1"/>
        <end position="36"/>
    </location>
</feature>
<evidence type="ECO:0000256" key="3">
    <source>
        <dbReference type="SAM" id="Coils"/>
    </source>
</evidence>
<dbReference type="KEGG" id="epa:110251214"/>
<reference evidence="7" key="1">
    <citation type="submission" date="2022-11" db="UniProtKB">
        <authorList>
            <consortium name="EnsemblMetazoa"/>
        </authorList>
    </citation>
    <scope>IDENTIFICATION</scope>
</reference>
<dbReference type="GO" id="GO:0046872">
    <property type="term" value="F:metal ion binding"/>
    <property type="evidence" value="ECO:0007669"/>
    <property type="project" value="UniProtKB-KW"/>
</dbReference>
<feature type="coiled-coil region" evidence="3">
    <location>
        <begin position="118"/>
        <end position="145"/>
    </location>
</feature>
<feature type="compositionally biased region" description="Basic and acidic residues" evidence="4">
    <location>
        <begin position="25"/>
        <end position="34"/>
    </location>
</feature>
<evidence type="ECO:0000313" key="8">
    <source>
        <dbReference type="Proteomes" id="UP000887567"/>
    </source>
</evidence>
<protein>
    <recommendedName>
        <fullName evidence="9">Transposase</fullName>
    </recommendedName>
</protein>
<keyword evidence="2" id="KW-0479">Metal-binding</keyword>
<dbReference type="Pfam" id="PF13613">
    <property type="entry name" value="HTH_Tnp_4"/>
    <property type="match status" value="1"/>
</dbReference>
<dbReference type="Pfam" id="PF13359">
    <property type="entry name" value="DDE_Tnp_4"/>
    <property type="match status" value="1"/>
</dbReference>
<feature type="domain" description="Transposase Helix-turn-helix" evidence="6">
    <location>
        <begin position="226"/>
        <end position="277"/>
    </location>
</feature>
<dbReference type="OrthoDB" id="10020990at2759"/>
<evidence type="ECO:0000256" key="1">
    <source>
        <dbReference type="ARBA" id="ARBA00001968"/>
    </source>
</evidence>
<dbReference type="InterPro" id="IPR027806">
    <property type="entry name" value="HARBI1_dom"/>
</dbReference>
<sequence>MAEGGPEQKRKKSGHKCCSAAQCKNRSDNRDDVTFHQFPANDETSLTGHRRDLKKGSIPSIFKWKKEVPDHRGVRLEERTKRIETNKKENFIKITSQVEPIQYSSQHSGLNSVEDAYIPQLQNEIKELEEQITALKLEIFKSKERERMSKFDLERFSGSDEDINFYTGFADSQTLLKLGNYINSDASKLIYYSYVRDRTDSISSVDTFPYLNKMSKKFDSHVGAKHSLNPVDEFWLFLYRILLGLFKRDLAHRFNISVSSVSDIIITWSNFLYVVLRSFPCWSTRQKIKEHLPEAFKGRFESITYIIDCTEIKVEKPLCLEAQSELYSEYKSHNTYKELVGISPNAWVTFVSQLYGGSISDRELVEKSHLIDLLEPPDLIMADRGFDIQDLLAHKRVKLYIPPKRQSTQDQFSKEECFETMSIANVRIHVERAIRRVKGWHIFDQVLPLAMNGVVNQIWTVCSLLVNWQKTALTG</sequence>
<accession>A0A913Y1D1</accession>
<evidence type="ECO:0000256" key="2">
    <source>
        <dbReference type="ARBA" id="ARBA00022723"/>
    </source>
</evidence>
<dbReference type="Proteomes" id="UP000887567">
    <property type="component" value="Unplaced"/>
</dbReference>
<organism evidence="7 8">
    <name type="scientific">Exaiptasia diaphana</name>
    <name type="common">Tropical sea anemone</name>
    <name type="synonym">Aiptasia pulchella</name>
    <dbReference type="NCBI Taxonomy" id="2652724"/>
    <lineage>
        <taxon>Eukaryota</taxon>
        <taxon>Metazoa</taxon>
        <taxon>Cnidaria</taxon>
        <taxon>Anthozoa</taxon>
        <taxon>Hexacorallia</taxon>
        <taxon>Actiniaria</taxon>
        <taxon>Aiptasiidae</taxon>
        <taxon>Exaiptasia</taxon>
    </lineage>
</organism>
<dbReference type="InterPro" id="IPR027805">
    <property type="entry name" value="Transposase_HTH_dom"/>
</dbReference>
<evidence type="ECO:0008006" key="9">
    <source>
        <dbReference type="Google" id="ProtNLM"/>
    </source>
</evidence>
<name>A0A913Y1D1_EXADI</name>
<evidence type="ECO:0000256" key="4">
    <source>
        <dbReference type="SAM" id="MobiDB-lite"/>
    </source>
</evidence>
<proteinExistence type="predicted"/>
<dbReference type="PANTHER" id="PTHR23080:SF133">
    <property type="entry name" value="SI:CH211-262I1.5-RELATED"/>
    <property type="match status" value="1"/>
</dbReference>
<evidence type="ECO:0000259" key="5">
    <source>
        <dbReference type="Pfam" id="PF13359"/>
    </source>
</evidence>
<dbReference type="AlphaFoldDB" id="A0A913Y1D1"/>
<dbReference type="RefSeq" id="XP_020913560.1">
    <property type="nucleotide sequence ID" value="XM_021057901.1"/>
</dbReference>
<keyword evidence="8" id="KW-1185">Reference proteome</keyword>
<feature type="domain" description="DDE Tnp4" evidence="5">
    <location>
        <begin position="307"/>
        <end position="467"/>
    </location>
</feature>